<dbReference type="Proteomes" id="UP000033699">
    <property type="component" value="Unassembled WGS sequence"/>
</dbReference>
<proteinExistence type="predicted"/>
<dbReference type="EMBL" id="JZKH01000004">
    <property type="protein sequence ID" value="KJS63363.1"/>
    <property type="molecule type" value="Genomic_DNA"/>
</dbReference>
<sequence>MVSVPVTKGPGQKAVYNLVFGTRSNHGLWVFGDAHARARDTWWEGVELQEEAHDNALFTIATLQRPDPAQVQKEAVPVIAENIRTLLQRGRSFKLVDHTVQVFGDYYGQVPETVVGKAIRQLDEAGLIAKGGKTSRIKNLELRPAVRR</sequence>
<dbReference type="PATRIC" id="fig|359131.3.peg.3833"/>
<organism evidence="1 2">
    <name type="scientific">Streptomyces rubellomurinus (strain ATCC 31215)</name>
    <dbReference type="NCBI Taxonomy" id="359131"/>
    <lineage>
        <taxon>Bacteria</taxon>
        <taxon>Bacillati</taxon>
        <taxon>Actinomycetota</taxon>
        <taxon>Actinomycetes</taxon>
        <taxon>Kitasatosporales</taxon>
        <taxon>Streptomycetaceae</taxon>
        <taxon>Streptomyces</taxon>
    </lineage>
</organism>
<protein>
    <submittedName>
        <fullName evidence="1">Uncharacterized protein</fullName>
    </submittedName>
</protein>
<keyword evidence="2" id="KW-1185">Reference proteome</keyword>
<accession>A0A0F2TJD4</accession>
<comment type="caution">
    <text evidence="1">The sequence shown here is derived from an EMBL/GenBank/DDBJ whole genome shotgun (WGS) entry which is preliminary data.</text>
</comment>
<name>A0A0F2TJD4_STRR3</name>
<reference evidence="1 2" key="1">
    <citation type="submission" date="2015-02" db="EMBL/GenBank/DDBJ databases">
        <authorList>
            <person name="Ju K.-S."/>
            <person name="Doroghazi J.R."/>
            <person name="Metcalf W."/>
        </authorList>
    </citation>
    <scope>NUCLEOTIDE SEQUENCE [LARGE SCALE GENOMIC DNA]</scope>
    <source>
        <strain evidence="1 2">ATCC 31215</strain>
    </source>
</reference>
<evidence type="ECO:0000313" key="2">
    <source>
        <dbReference type="Proteomes" id="UP000033699"/>
    </source>
</evidence>
<gene>
    <name evidence="1" type="ORF">VM95_03545</name>
</gene>
<evidence type="ECO:0000313" key="1">
    <source>
        <dbReference type="EMBL" id="KJS63363.1"/>
    </source>
</evidence>
<dbReference type="AlphaFoldDB" id="A0A0F2TJD4"/>